<protein>
    <submittedName>
        <fullName evidence="1">Uncharacterized protein</fullName>
    </submittedName>
</protein>
<sequence>MIELLRLNNVTIINPKMIVQITVENLNNLRRERRQHYQTAEQRERLNDKFWEVSVYLRSGNDGYNPQRYTQRFKTEQEAQKWITEKFGAVIVNHL</sequence>
<name>A0A481YWM6_9VIRU</name>
<reference evidence="1" key="1">
    <citation type="journal article" date="2019" name="MBio">
        <title>Virus Genomes from Deep Sea Sediments Expand the Ocean Megavirome and Support Independent Origins of Viral Gigantism.</title>
        <authorList>
            <person name="Backstrom D."/>
            <person name="Yutin N."/>
            <person name="Jorgensen S.L."/>
            <person name="Dharamshi J."/>
            <person name="Homa F."/>
            <person name="Zaremba-Niedwiedzka K."/>
            <person name="Spang A."/>
            <person name="Wolf Y.I."/>
            <person name="Koonin E.V."/>
            <person name="Ettema T.J."/>
        </authorList>
    </citation>
    <scope>NUCLEOTIDE SEQUENCE</scope>
</reference>
<evidence type="ECO:0000313" key="1">
    <source>
        <dbReference type="EMBL" id="QBK87673.1"/>
    </source>
</evidence>
<proteinExistence type="predicted"/>
<gene>
    <name evidence="1" type="ORF">LCMAC202_00090</name>
</gene>
<dbReference type="EMBL" id="MK500369">
    <property type="protein sequence ID" value="QBK87673.1"/>
    <property type="molecule type" value="Genomic_DNA"/>
</dbReference>
<organism evidence="1">
    <name type="scientific">Marseillevirus LCMAC202</name>
    <dbReference type="NCBI Taxonomy" id="2506606"/>
    <lineage>
        <taxon>Viruses</taxon>
        <taxon>Varidnaviria</taxon>
        <taxon>Bamfordvirae</taxon>
        <taxon>Nucleocytoviricota</taxon>
        <taxon>Megaviricetes</taxon>
        <taxon>Pimascovirales</taxon>
        <taxon>Pimascovirales incertae sedis</taxon>
        <taxon>Marseilleviridae</taxon>
    </lineage>
</organism>
<accession>A0A481YWM6</accession>